<dbReference type="RefSeq" id="WP_371911657.1">
    <property type="nucleotide sequence ID" value="NZ_JBGMSW010000009.1"/>
</dbReference>
<proteinExistence type="predicted"/>
<gene>
    <name evidence="1" type="ORF">ACDH57_16065</name>
</gene>
<organism evidence="1 2">
    <name type="scientific">Pseudomonas ficuserectae</name>
    <dbReference type="NCBI Taxonomy" id="53410"/>
    <lineage>
        <taxon>Bacteria</taxon>
        <taxon>Pseudomonadati</taxon>
        <taxon>Pseudomonadota</taxon>
        <taxon>Gammaproteobacteria</taxon>
        <taxon>Pseudomonadales</taxon>
        <taxon>Pseudomonadaceae</taxon>
        <taxon>Pseudomonas</taxon>
    </lineage>
</organism>
<comment type="caution">
    <text evidence="1">The sequence shown here is derived from an EMBL/GenBank/DDBJ whole genome shotgun (WGS) entry which is preliminary data.</text>
</comment>
<dbReference type="EMBL" id="JBGMSW010000009">
    <property type="protein sequence ID" value="MFA0976929.1"/>
    <property type="molecule type" value="Genomic_DNA"/>
</dbReference>
<keyword evidence="2" id="KW-1185">Reference proteome</keyword>
<evidence type="ECO:0000313" key="2">
    <source>
        <dbReference type="Proteomes" id="UP001569511"/>
    </source>
</evidence>
<reference evidence="1 2" key="1">
    <citation type="submission" date="2024-06" db="EMBL/GenBank/DDBJ databases">
        <title>Genome sequences for Pseudomonas syringae strains with characterized LPS.</title>
        <authorList>
            <person name="Baltrus D.A."/>
            <person name="Krings L."/>
        </authorList>
    </citation>
    <scope>NUCLEOTIDE SEQUENCE [LARGE SCALE GENOMIC DNA]</scope>
    <source>
        <strain evidence="1 2">NCPPB79</strain>
    </source>
</reference>
<dbReference type="Proteomes" id="UP001569511">
    <property type="component" value="Unassembled WGS sequence"/>
</dbReference>
<name>A0ABV4PWE5_9PSED</name>
<accession>A0ABV4PWE5</accession>
<sequence>MRIGVRLKKETSRLCLNQTDMAAAGGVGKTPQLNYEKESRAPDAFYLATVDCMGVEVLYAVTEARQPLPADSISANEADLLEHYRLLPDGEQGFTKTMIAALASNSSRLVENKNAVPNGCLIR</sequence>
<protein>
    <submittedName>
        <fullName evidence="1">Transcriptional regulator</fullName>
    </submittedName>
</protein>
<evidence type="ECO:0000313" key="1">
    <source>
        <dbReference type="EMBL" id="MFA0976929.1"/>
    </source>
</evidence>